<evidence type="ECO:0000256" key="2">
    <source>
        <dbReference type="ARBA" id="ARBA00022741"/>
    </source>
</evidence>
<dbReference type="CDD" id="cd03221">
    <property type="entry name" value="ABCF_EF-3"/>
    <property type="match status" value="1"/>
</dbReference>
<keyword evidence="3" id="KW-0067">ATP-binding</keyword>
<evidence type="ECO:0000256" key="1">
    <source>
        <dbReference type="ARBA" id="ARBA00022737"/>
    </source>
</evidence>
<keyword evidence="8" id="KW-1185">Reference proteome</keyword>
<dbReference type="PANTHER" id="PTHR19211:SF117">
    <property type="entry name" value="ATP-BINDING CASSETTE SUB-FAMILY F MEMBER 3"/>
    <property type="match status" value="1"/>
</dbReference>
<dbReference type="SMART" id="SM00382">
    <property type="entry name" value="AAA"/>
    <property type="match status" value="2"/>
</dbReference>
<feature type="region of interest" description="Disordered" evidence="5">
    <location>
        <begin position="369"/>
        <end position="406"/>
    </location>
</feature>
<dbReference type="FunFam" id="3.40.50.300:FF:000011">
    <property type="entry name" value="Putative ABC transporter ATP-binding component"/>
    <property type="match status" value="1"/>
</dbReference>
<dbReference type="GO" id="GO:0016887">
    <property type="term" value="F:ATP hydrolysis activity"/>
    <property type="evidence" value="ECO:0007669"/>
    <property type="project" value="InterPro"/>
</dbReference>
<keyword evidence="4" id="KW-0175">Coiled coil</keyword>
<name>A0AAD3H4T5_9STRA</name>
<evidence type="ECO:0000313" key="7">
    <source>
        <dbReference type="EMBL" id="GFH50311.1"/>
    </source>
</evidence>
<dbReference type="InterPro" id="IPR003593">
    <property type="entry name" value="AAA+_ATPase"/>
</dbReference>
<dbReference type="GO" id="GO:0005524">
    <property type="term" value="F:ATP binding"/>
    <property type="evidence" value="ECO:0007669"/>
    <property type="project" value="UniProtKB-KW"/>
</dbReference>
<gene>
    <name evidence="7" type="ORF">CTEN210_06787</name>
</gene>
<dbReference type="EMBL" id="BLLK01000038">
    <property type="protein sequence ID" value="GFH50311.1"/>
    <property type="molecule type" value="Genomic_DNA"/>
</dbReference>
<evidence type="ECO:0000313" key="8">
    <source>
        <dbReference type="Proteomes" id="UP001054902"/>
    </source>
</evidence>
<organism evidence="7 8">
    <name type="scientific">Chaetoceros tenuissimus</name>
    <dbReference type="NCBI Taxonomy" id="426638"/>
    <lineage>
        <taxon>Eukaryota</taxon>
        <taxon>Sar</taxon>
        <taxon>Stramenopiles</taxon>
        <taxon>Ochrophyta</taxon>
        <taxon>Bacillariophyta</taxon>
        <taxon>Coscinodiscophyceae</taxon>
        <taxon>Chaetocerotophycidae</taxon>
        <taxon>Chaetocerotales</taxon>
        <taxon>Chaetocerotaceae</taxon>
        <taxon>Chaetoceros</taxon>
    </lineage>
</organism>
<dbReference type="Gene3D" id="3.40.50.300">
    <property type="entry name" value="P-loop containing nucleotide triphosphate hydrolases"/>
    <property type="match status" value="2"/>
</dbReference>
<comment type="caution">
    <text evidence="7">The sequence shown here is derived from an EMBL/GenBank/DDBJ whole genome shotgun (WGS) entry which is preliminary data.</text>
</comment>
<dbReference type="InterPro" id="IPR032781">
    <property type="entry name" value="ABC_tran_Xtn"/>
</dbReference>
<evidence type="ECO:0000256" key="4">
    <source>
        <dbReference type="SAM" id="Coils"/>
    </source>
</evidence>
<keyword evidence="2" id="KW-0547">Nucleotide-binding</keyword>
<evidence type="ECO:0000259" key="6">
    <source>
        <dbReference type="PROSITE" id="PS50893"/>
    </source>
</evidence>
<accession>A0AAD3H4T5</accession>
<dbReference type="Pfam" id="PF00005">
    <property type="entry name" value="ABC_tran"/>
    <property type="match status" value="2"/>
</dbReference>
<dbReference type="PANTHER" id="PTHR19211">
    <property type="entry name" value="ATP-BINDING TRANSPORT PROTEIN-RELATED"/>
    <property type="match status" value="1"/>
</dbReference>
<feature type="domain" description="ABC transporter" evidence="6">
    <location>
        <begin position="72"/>
        <end position="356"/>
    </location>
</feature>
<feature type="compositionally biased region" description="Basic and acidic residues" evidence="5">
    <location>
        <begin position="397"/>
        <end position="406"/>
    </location>
</feature>
<feature type="coiled-coil region" evidence="4">
    <location>
        <begin position="160"/>
        <end position="194"/>
    </location>
</feature>
<dbReference type="PROSITE" id="PS50893">
    <property type="entry name" value="ABC_TRANSPORTER_2"/>
    <property type="match status" value="2"/>
</dbReference>
<feature type="domain" description="ABC transporter" evidence="6">
    <location>
        <begin position="481"/>
        <end position="706"/>
    </location>
</feature>
<evidence type="ECO:0000256" key="5">
    <source>
        <dbReference type="SAM" id="MobiDB-lite"/>
    </source>
</evidence>
<feature type="compositionally biased region" description="Basic residues" evidence="5">
    <location>
        <begin position="380"/>
        <end position="396"/>
    </location>
</feature>
<dbReference type="SUPFAM" id="SSF52540">
    <property type="entry name" value="P-loop containing nucleoside triphosphate hydrolases"/>
    <property type="match status" value="2"/>
</dbReference>
<evidence type="ECO:0000256" key="3">
    <source>
        <dbReference type="ARBA" id="ARBA00022840"/>
    </source>
</evidence>
<dbReference type="InterPro" id="IPR027417">
    <property type="entry name" value="P-loop_NTPase"/>
</dbReference>
<dbReference type="InterPro" id="IPR050611">
    <property type="entry name" value="ABCF"/>
</dbReference>
<protein>
    <recommendedName>
        <fullName evidence="6">ABC transporter domain-containing protein</fullName>
    </recommendedName>
</protein>
<dbReference type="InterPro" id="IPR003439">
    <property type="entry name" value="ABC_transporter-like_ATP-bd"/>
</dbReference>
<keyword evidence="1" id="KW-0677">Repeat</keyword>
<reference evidence="7 8" key="1">
    <citation type="journal article" date="2021" name="Sci. Rep.">
        <title>The genome of the diatom Chaetoceros tenuissimus carries an ancient integrated fragment of an extant virus.</title>
        <authorList>
            <person name="Hongo Y."/>
            <person name="Kimura K."/>
            <person name="Takaki Y."/>
            <person name="Yoshida Y."/>
            <person name="Baba S."/>
            <person name="Kobayashi G."/>
            <person name="Nagasaki K."/>
            <person name="Hano T."/>
            <person name="Tomaru Y."/>
        </authorList>
    </citation>
    <scope>NUCLEOTIDE SEQUENCE [LARGE SCALE GENOMIC DNA]</scope>
    <source>
        <strain evidence="7 8">NIES-3715</strain>
    </source>
</reference>
<dbReference type="Proteomes" id="UP001054902">
    <property type="component" value="Unassembled WGS sequence"/>
</dbReference>
<proteinExistence type="predicted"/>
<dbReference type="InterPro" id="IPR017871">
    <property type="entry name" value="ABC_transporter-like_CS"/>
</dbReference>
<dbReference type="AlphaFoldDB" id="A0AAD3H4T5"/>
<dbReference type="Pfam" id="PF12848">
    <property type="entry name" value="ABC_tran_Xtn"/>
    <property type="match status" value="1"/>
</dbReference>
<dbReference type="PROSITE" id="PS00211">
    <property type="entry name" value="ABC_TRANSPORTER_1"/>
    <property type="match status" value="1"/>
</dbReference>
<sequence length="708" mass="78882">MSSNTHEQVISSQMNAIDASDSLASQWEDALDSISQESSFKQQSLIWGGKGKGGRGISRRTIQPKDVIVDDVNLEYVSDANSGAVGSKTLLSGATLKLLSGKVYAMIGRNGCGKSTLLRRMAEKKIPGFTSLHLKMMHVPQEVFEMDNELPIEVVIGCTKQNLQDSDEALQRRIESLEEEMEALDLECPQHGEENVEKMENICAEISKLEDSMQQDGGNDLDSDIRYKAEQVLEYFGIPKDMQSKSMKAMSGGQRKKVLLACSLFCDLDLLLLDEPTNHLDMKGIIQLRGLISTMQQQETTVVLVSHDINLINCVATDVIHFANQTLTYYRGNYVDYLIAKEQHDLHKTRQQQTLDKQRDVMMKTIDNLKKKSSSASREGKKKLNKSINSRKKKLERHGIEKDEHGHRLTVQDAKTGMKLGSINSLDASTRKKLGYKALVQQTQKISPVPDKAVQFSFKDTNCTWGEPLIQAIDIGHGYDIESTDSTIIAERSPFAKKPGFLFDSIDLSVEEHSTVCILGENGTGKTTLLKILCKEIKPLEGEVHTAHNATIAFFSQHKADELITDGVNKYGSNTCSIALLSQMYPKKTEQDIRGTLTDFGLSPQQASTYIQFLSGGERCRLCLAMIMLQDPHVLVFDEPTTHLDPESVEALVYGIQKWNGTTVMVSHDVHLIQMLEGTCYVLTETDGKLRRLEGGLDSYLKIIGKEP</sequence>